<dbReference type="Proteomes" id="UP000013243">
    <property type="component" value="Chromosome"/>
</dbReference>
<keyword evidence="1" id="KW-0472">Membrane</keyword>
<accession>A0A1B1A145</accession>
<dbReference type="CDD" id="cd00158">
    <property type="entry name" value="RHOD"/>
    <property type="match status" value="1"/>
</dbReference>
<proteinExistence type="predicted"/>
<dbReference type="SUPFAM" id="SSF52821">
    <property type="entry name" value="Rhodanese/Cell cycle control phosphatase"/>
    <property type="match status" value="1"/>
</dbReference>
<evidence type="ECO:0000256" key="1">
    <source>
        <dbReference type="SAM" id="Phobius"/>
    </source>
</evidence>
<dbReference type="SMART" id="SM00450">
    <property type="entry name" value="RHOD"/>
    <property type="match status" value="1"/>
</dbReference>
<dbReference type="RefSeq" id="WP_005616389.1">
    <property type="nucleotide sequence ID" value="NZ_CP015230.1"/>
</dbReference>
<dbReference type="InterPro" id="IPR036873">
    <property type="entry name" value="Rhodanese-like_dom_sf"/>
</dbReference>
<dbReference type="EMBL" id="CP015230">
    <property type="protein sequence ID" value="ANP40293.1"/>
    <property type="molecule type" value="Genomic_DNA"/>
</dbReference>
<keyword evidence="1" id="KW-0812">Transmembrane</keyword>
<dbReference type="PROSITE" id="PS50206">
    <property type="entry name" value="RHODANESE_3"/>
    <property type="match status" value="1"/>
</dbReference>
<dbReference type="AlphaFoldDB" id="A0A1B1A145"/>
<feature type="transmembrane region" description="Helical" evidence="1">
    <location>
        <begin position="14"/>
        <end position="33"/>
    </location>
</feature>
<dbReference type="GeneID" id="28249345"/>
<gene>
    <name evidence="3" type="ORF">K529_005895</name>
</gene>
<name>A0A1B1A145_9RHOB</name>
<dbReference type="InterPro" id="IPR001763">
    <property type="entry name" value="Rhodanese-like_dom"/>
</dbReference>
<evidence type="ECO:0000259" key="2">
    <source>
        <dbReference type="PROSITE" id="PS50206"/>
    </source>
</evidence>
<reference evidence="3 4" key="1">
    <citation type="journal article" date="2016" name="ISME J.">
        <title>Global occurrence and heterogeneity of the Roseobacter-clade species Ruegeria mobilis.</title>
        <authorList>
            <person name="Sonnenschein E."/>
            <person name="Gram L."/>
        </authorList>
    </citation>
    <scope>NUCLEOTIDE SEQUENCE [LARGE SCALE GENOMIC DNA]</scope>
    <source>
        <strain evidence="3 4">F1926</strain>
    </source>
</reference>
<feature type="domain" description="Rhodanese" evidence="2">
    <location>
        <begin position="54"/>
        <end position="148"/>
    </location>
</feature>
<organism evidence="3 4">
    <name type="scientific">Tritonibacter mobilis F1926</name>
    <dbReference type="NCBI Taxonomy" id="1265309"/>
    <lineage>
        <taxon>Bacteria</taxon>
        <taxon>Pseudomonadati</taxon>
        <taxon>Pseudomonadota</taxon>
        <taxon>Alphaproteobacteria</taxon>
        <taxon>Rhodobacterales</taxon>
        <taxon>Paracoccaceae</taxon>
        <taxon>Tritonibacter</taxon>
    </lineage>
</organism>
<dbReference type="OrthoDB" id="9812109at2"/>
<dbReference type="Gene3D" id="3.40.250.10">
    <property type="entry name" value="Rhodanese-like domain"/>
    <property type="match status" value="1"/>
</dbReference>
<keyword evidence="1" id="KW-1133">Transmembrane helix</keyword>
<sequence>MQETEPPALISRRSLLVCGGALAVTGGGWWALYRYRPKHDGGQLTVAQAHAQAISGAILLVDIRTPGEWRQTGVPEGAVPLDMRSDDFMESLQSLLVQTENRPVALICAGGVRSARLSRQLLAAGFGQIIDVPEGIYGSAAGPGWLKSNLPVRPWNG</sequence>
<evidence type="ECO:0000313" key="4">
    <source>
        <dbReference type="Proteomes" id="UP000013243"/>
    </source>
</evidence>
<evidence type="ECO:0000313" key="3">
    <source>
        <dbReference type="EMBL" id="ANP40293.1"/>
    </source>
</evidence>
<dbReference type="KEGG" id="rmb:K529_005895"/>
<dbReference type="STRING" id="1265309.K529_005895"/>
<dbReference type="Pfam" id="PF00581">
    <property type="entry name" value="Rhodanese"/>
    <property type="match status" value="1"/>
</dbReference>
<protein>
    <submittedName>
        <fullName evidence="3">Rhodanese</fullName>
    </submittedName>
</protein>